<dbReference type="CDD" id="cd12263">
    <property type="entry name" value="RRM_ABT1_like"/>
    <property type="match status" value="1"/>
</dbReference>
<reference evidence="7 8" key="2">
    <citation type="submission" date="2018-11" db="EMBL/GenBank/DDBJ databases">
        <authorList>
            <consortium name="Pathogen Informatics"/>
        </authorList>
    </citation>
    <scope>NUCLEOTIDE SEQUENCE [LARGE SCALE GENOMIC DNA]</scope>
</reference>
<evidence type="ECO:0000313" key="9">
    <source>
        <dbReference type="WBParaSite" id="ASIM_0001208401-mRNA-1"/>
    </source>
</evidence>
<evidence type="ECO:0000256" key="6">
    <source>
        <dbReference type="SAM" id="MobiDB-lite"/>
    </source>
</evidence>
<accession>A0A0M3JV44</accession>
<dbReference type="OrthoDB" id="287393at2759"/>
<gene>
    <name evidence="7" type="ORF">ASIM_LOCUS11550</name>
</gene>
<evidence type="ECO:0000256" key="3">
    <source>
        <dbReference type="ARBA" id="ARBA00020737"/>
    </source>
</evidence>
<keyword evidence="4" id="KW-0694">RNA-binding</keyword>
<dbReference type="GO" id="GO:0000447">
    <property type="term" value="P:endonucleolytic cleavage in ITS1 to separate SSU-rRNA from 5.8S rRNA and LSU-rRNA from tricistronic rRNA transcript (SSU-rRNA, 5.8S rRNA, LSU-rRNA)"/>
    <property type="evidence" value="ECO:0007669"/>
    <property type="project" value="TreeGrafter"/>
</dbReference>
<organism evidence="9">
    <name type="scientific">Anisakis simplex</name>
    <name type="common">Herring worm</name>
    <dbReference type="NCBI Taxonomy" id="6269"/>
    <lineage>
        <taxon>Eukaryota</taxon>
        <taxon>Metazoa</taxon>
        <taxon>Ecdysozoa</taxon>
        <taxon>Nematoda</taxon>
        <taxon>Chromadorea</taxon>
        <taxon>Rhabditida</taxon>
        <taxon>Spirurina</taxon>
        <taxon>Ascaridomorpha</taxon>
        <taxon>Ascaridoidea</taxon>
        <taxon>Anisakidae</taxon>
        <taxon>Anisakis</taxon>
        <taxon>Anisakis simplex complex</taxon>
    </lineage>
</organism>
<dbReference type="InterPro" id="IPR034353">
    <property type="entry name" value="ABT1/ESF2_RRM"/>
</dbReference>
<feature type="region of interest" description="Disordered" evidence="6">
    <location>
        <begin position="257"/>
        <end position="284"/>
    </location>
</feature>
<dbReference type="GO" id="GO:0000472">
    <property type="term" value="P:endonucleolytic cleavage to generate mature 5'-end of SSU-rRNA from (SSU-rRNA, 5.8S rRNA, LSU-rRNA)"/>
    <property type="evidence" value="ECO:0007669"/>
    <property type="project" value="TreeGrafter"/>
</dbReference>
<dbReference type="WBParaSite" id="ASIM_0001208401-mRNA-1">
    <property type="protein sequence ID" value="ASIM_0001208401-mRNA-1"/>
    <property type="gene ID" value="ASIM_0001208401"/>
</dbReference>
<feature type="compositionally biased region" description="Polar residues" evidence="6">
    <location>
        <begin position="9"/>
        <end position="20"/>
    </location>
</feature>
<dbReference type="InterPro" id="IPR012677">
    <property type="entry name" value="Nucleotide-bd_a/b_plait_sf"/>
</dbReference>
<feature type="region of interest" description="Disordered" evidence="6">
    <location>
        <begin position="1"/>
        <end position="28"/>
    </location>
</feature>
<reference evidence="9" key="1">
    <citation type="submission" date="2016-04" db="UniProtKB">
        <authorList>
            <consortium name="WormBaseParasite"/>
        </authorList>
    </citation>
    <scope>IDENTIFICATION</scope>
</reference>
<comment type="subcellular location">
    <subcellularLocation>
        <location evidence="1">Nucleus</location>
        <location evidence="1">Nucleolus</location>
    </subcellularLocation>
</comment>
<keyword evidence="8" id="KW-1185">Reference proteome</keyword>
<evidence type="ECO:0000256" key="2">
    <source>
        <dbReference type="ARBA" id="ARBA00005819"/>
    </source>
</evidence>
<dbReference type="InterPro" id="IPR035979">
    <property type="entry name" value="RBD_domain_sf"/>
</dbReference>
<sequence length="284" mass="33346">MEHSEEQSNIRPCSPQSTSETSDRSVDPNGMFPLMCSQGDKEKVIFITFCVMLHIENTIRCKLRYHFQVKRGRLEKLRKKSEEYESPEETEKKSGIIYFQSLPPLFTVSKMRDEMSKLGEVGRIYLQAEKRRNSMGKVRKRFVEGWVEFKDKRLAKRIAASLNATPVGGKRRSASRETLWTMKYLSGFKWTHLKEQVAYEQKVEQQRMRAEISQVKRQANFFAEQVEKGKQLKKLEEKVLKKGGEWDKFQRQVQQRSVVKKRKAKETESPSSEDLMKMIFTDAD</sequence>
<name>A0A0M3JV44_ANISI</name>
<proteinExistence type="inferred from homology"/>
<dbReference type="Gene3D" id="3.30.70.330">
    <property type="match status" value="1"/>
</dbReference>
<dbReference type="EMBL" id="UYRR01031081">
    <property type="protein sequence ID" value="VDK45325.1"/>
    <property type="molecule type" value="Genomic_DNA"/>
</dbReference>
<dbReference type="SUPFAM" id="SSF54928">
    <property type="entry name" value="RNA-binding domain, RBD"/>
    <property type="match status" value="1"/>
</dbReference>
<dbReference type="GO" id="GO:0005730">
    <property type="term" value="C:nucleolus"/>
    <property type="evidence" value="ECO:0007669"/>
    <property type="project" value="UniProtKB-SubCell"/>
</dbReference>
<dbReference type="PANTHER" id="PTHR12311">
    <property type="entry name" value="ACTIVATOR OF BASAL TRANSCRIPTION 1"/>
    <property type="match status" value="1"/>
</dbReference>
<dbReference type="GO" id="GO:0003723">
    <property type="term" value="F:RNA binding"/>
    <property type="evidence" value="ECO:0007669"/>
    <property type="project" value="UniProtKB-KW"/>
</dbReference>
<dbReference type="InterPro" id="IPR039119">
    <property type="entry name" value="ABT1/Esf2"/>
</dbReference>
<dbReference type="GO" id="GO:0034462">
    <property type="term" value="P:small-subunit processome assembly"/>
    <property type="evidence" value="ECO:0007669"/>
    <property type="project" value="TreeGrafter"/>
</dbReference>
<evidence type="ECO:0000256" key="1">
    <source>
        <dbReference type="ARBA" id="ARBA00004604"/>
    </source>
</evidence>
<evidence type="ECO:0000256" key="4">
    <source>
        <dbReference type="ARBA" id="ARBA00022884"/>
    </source>
</evidence>
<evidence type="ECO:0000256" key="5">
    <source>
        <dbReference type="ARBA" id="ARBA00023242"/>
    </source>
</evidence>
<protein>
    <recommendedName>
        <fullName evidence="3">Activator of basal transcription 1</fullName>
    </recommendedName>
</protein>
<comment type="similarity">
    <text evidence="2">Belongs to the ESF2/ABP1 family.</text>
</comment>
<dbReference type="GO" id="GO:0000480">
    <property type="term" value="P:endonucleolytic cleavage in 5'-ETS of tricistronic rRNA transcript (SSU-rRNA, 5.8S rRNA, LSU-rRNA)"/>
    <property type="evidence" value="ECO:0007669"/>
    <property type="project" value="TreeGrafter"/>
</dbReference>
<evidence type="ECO:0000313" key="8">
    <source>
        <dbReference type="Proteomes" id="UP000267096"/>
    </source>
</evidence>
<dbReference type="AlphaFoldDB" id="A0A0M3JV44"/>
<dbReference type="PANTHER" id="PTHR12311:SF7">
    <property type="entry name" value="ACTIVATOR OF BASAL TRANSCRIPTION 1"/>
    <property type="match status" value="1"/>
</dbReference>
<keyword evidence="5" id="KW-0539">Nucleus</keyword>
<dbReference type="Proteomes" id="UP000267096">
    <property type="component" value="Unassembled WGS sequence"/>
</dbReference>
<evidence type="ECO:0000313" key="7">
    <source>
        <dbReference type="EMBL" id="VDK45325.1"/>
    </source>
</evidence>